<keyword evidence="2" id="KW-1185">Reference proteome</keyword>
<gene>
    <name evidence="1" type="ORF">QFC24_006128</name>
</gene>
<evidence type="ECO:0000313" key="1">
    <source>
        <dbReference type="EMBL" id="KAJ9118480.1"/>
    </source>
</evidence>
<proteinExistence type="predicted"/>
<accession>A0ACC2X353</accession>
<reference evidence="1" key="1">
    <citation type="submission" date="2023-04" db="EMBL/GenBank/DDBJ databases">
        <title>Draft Genome sequencing of Naganishia species isolated from polar environments using Oxford Nanopore Technology.</title>
        <authorList>
            <person name="Leo P."/>
            <person name="Venkateswaran K."/>
        </authorList>
    </citation>
    <scope>NUCLEOTIDE SEQUENCE</scope>
    <source>
        <strain evidence="1">DBVPG 5303</strain>
    </source>
</reference>
<comment type="caution">
    <text evidence="1">The sequence shown here is derived from an EMBL/GenBank/DDBJ whole genome shotgun (WGS) entry which is preliminary data.</text>
</comment>
<evidence type="ECO:0000313" key="2">
    <source>
        <dbReference type="Proteomes" id="UP001234202"/>
    </source>
</evidence>
<organism evidence="1 2">
    <name type="scientific">Naganishia onofrii</name>
    <dbReference type="NCBI Taxonomy" id="1851511"/>
    <lineage>
        <taxon>Eukaryota</taxon>
        <taxon>Fungi</taxon>
        <taxon>Dikarya</taxon>
        <taxon>Basidiomycota</taxon>
        <taxon>Agaricomycotina</taxon>
        <taxon>Tremellomycetes</taxon>
        <taxon>Filobasidiales</taxon>
        <taxon>Filobasidiaceae</taxon>
        <taxon>Naganishia</taxon>
    </lineage>
</organism>
<dbReference type="EMBL" id="JASBWV010000028">
    <property type="protein sequence ID" value="KAJ9118480.1"/>
    <property type="molecule type" value="Genomic_DNA"/>
</dbReference>
<dbReference type="Proteomes" id="UP001234202">
    <property type="component" value="Unassembled WGS sequence"/>
</dbReference>
<name>A0ACC2X353_9TREE</name>
<protein>
    <submittedName>
        <fullName evidence="1">Uncharacterized protein</fullName>
    </submittedName>
</protein>
<sequence>MDVTITFKTRCQLGNIILASHSNGSRPPFSSSADEVSSRLQRLRDNAGAVEAALYARAASDGFPPSEDELAGLAAMRSLIAGLQSQLDVLVVNHVVGPPETQNDDVSHHHTQREEIVEGRSEAANGEASSGEADWQESLYGVPELMSLGTLGGNYTADDTTRSPANAQDEGLAQTQQSRRTAREAQKNRPLLLEVQQLLLNPQTALQLSIYRSFGGKHQVFDTAKNMTGRTSGEGCVSRS</sequence>